<keyword evidence="10" id="KW-1185">Reference proteome</keyword>
<dbReference type="GO" id="GO:0008380">
    <property type="term" value="P:RNA splicing"/>
    <property type="evidence" value="ECO:0007669"/>
    <property type="project" value="UniProtKB-KW"/>
</dbReference>
<keyword evidence="4" id="KW-0508">mRNA splicing</keyword>
<dbReference type="InterPro" id="IPR034150">
    <property type="entry name" value="SF3B6_RRM"/>
</dbReference>
<evidence type="ECO:0000256" key="6">
    <source>
        <dbReference type="PROSITE-ProRule" id="PRU00176"/>
    </source>
</evidence>
<dbReference type="GO" id="GO:0006397">
    <property type="term" value="P:mRNA processing"/>
    <property type="evidence" value="ECO:0007669"/>
    <property type="project" value="UniProtKB-KW"/>
</dbReference>
<keyword evidence="3 6" id="KW-0694">RNA-binding</keyword>
<dbReference type="InterPro" id="IPR012677">
    <property type="entry name" value="Nucleotide-bd_a/b_plait_sf"/>
</dbReference>
<comment type="caution">
    <text evidence="9">The sequence shown here is derived from an EMBL/GenBank/DDBJ whole genome shotgun (WGS) entry which is preliminary data.</text>
</comment>
<feature type="compositionally biased region" description="Polar residues" evidence="7">
    <location>
        <begin position="54"/>
        <end position="84"/>
    </location>
</feature>
<dbReference type="InterPro" id="IPR000504">
    <property type="entry name" value="RRM_dom"/>
</dbReference>
<feature type="region of interest" description="Disordered" evidence="7">
    <location>
        <begin position="54"/>
        <end position="87"/>
    </location>
</feature>
<dbReference type="AlphaFoldDB" id="A0A9P4TPD3"/>
<dbReference type="Gene3D" id="3.30.70.330">
    <property type="match status" value="1"/>
</dbReference>
<dbReference type="CDD" id="cd12241">
    <property type="entry name" value="RRM_SF3B14"/>
    <property type="match status" value="1"/>
</dbReference>
<dbReference type="PROSITE" id="PS50102">
    <property type="entry name" value="RRM"/>
    <property type="match status" value="1"/>
</dbReference>
<name>A0A9P4TPD3_CURKU</name>
<evidence type="ECO:0000256" key="3">
    <source>
        <dbReference type="ARBA" id="ARBA00022884"/>
    </source>
</evidence>
<dbReference type="GO" id="GO:0005634">
    <property type="term" value="C:nucleus"/>
    <property type="evidence" value="ECO:0007669"/>
    <property type="project" value="UniProtKB-SubCell"/>
</dbReference>
<dbReference type="Proteomes" id="UP000801428">
    <property type="component" value="Unassembled WGS sequence"/>
</dbReference>
<gene>
    <name evidence="9" type="ORF">E8E13_001563</name>
</gene>
<keyword evidence="2" id="KW-0507">mRNA processing</keyword>
<evidence type="ECO:0000259" key="8">
    <source>
        <dbReference type="PROSITE" id="PS50102"/>
    </source>
</evidence>
<accession>A0A9P4TPD3</accession>
<dbReference type="SMART" id="SM00360">
    <property type="entry name" value="RRM"/>
    <property type="match status" value="1"/>
</dbReference>
<organism evidence="9 10">
    <name type="scientific">Curvularia kusanoi</name>
    <name type="common">Cochliobolus kusanoi</name>
    <dbReference type="NCBI Taxonomy" id="90978"/>
    <lineage>
        <taxon>Eukaryota</taxon>
        <taxon>Fungi</taxon>
        <taxon>Dikarya</taxon>
        <taxon>Ascomycota</taxon>
        <taxon>Pezizomycotina</taxon>
        <taxon>Dothideomycetes</taxon>
        <taxon>Pleosporomycetidae</taxon>
        <taxon>Pleosporales</taxon>
        <taxon>Pleosporineae</taxon>
        <taxon>Pleosporaceae</taxon>
        <taxon>Curvularia</taxon>
    </lineage>
</organism>
<evidence type="ECO:0000256" key="1">
    <source>
        <dbReference type="ARBA" id="ARBA00004123"/>
    </source>
</evidence>
<comment type="subcellular location">
    <subcellularLocation>
        <location evidence="1">Nucleus</location>
    </subcellularLocation>
</comment>
<dbReference type="SUPFAM" id="SSF54928">
    <property type="entry name" value="RNA-binding domain, RBD"/>
    <property type="match status" value="1"/>
</dbReference>
<dbReference type="GO" id="GO:0003723">
    <property type="term" value="F:RNA binding"/>
    <property type="evidence" value="ECO:0007669"/>
    <property type="project" value="UniProtKB-UniRule"/>
</dbReference>
<dbReference type="EMBL" id="SWKU01000001">
    <property type="protein sequence ID" value="KAF3010583.1"/>
    <property type="molecule type" value="Genomic_DNA"/>
</dbReference>
<sequence length="339" mass="37576">MSCGATRAQDERRAGAVWARARSRCGGWGWLRCWCWCWGRRQVEIVLLRFPQQTAEGKSNAAKQRNAADNGSRKGSTAQHSSAQLEDGAMDKVRAEKRAPPEPASGRRLQVKSAVAEEHLLPQTTDDSDLPGAARGARSPPHATRLPTTSALLYPSPFICCAAAHPVFRPHPPGLLPRQSRDVLGEGLWAIAVPARWSHYLIHPTPSDRAPIRPLGTLHHSRQSMSRGGKLAPEVNRALFVKNLSFNVTPEELFDLFGKFGPVRQIRQGIANNTKGTAFVVYEDVMDAKSACDKLNGFNFQNRYLVVLYHQPDKMIKAASDLAERQENLEKLKQQHGID</sequence>
<dbReference type="Pfam" id="PF00076">
    <property type="entry name" value="RRM_1"/>
    <property type="match status" value="1"/>
</dbReference>
<dbReference type="PANTHER" id="PTHR10352">
    <property type="entry name" value="EUKARYOTIC TRANSLATION INITIATION FACTOR 3 SUBUNIT G"/>
    <property type="match status" value="1"/>
</dbReference>
<evidence type="ECO:0000256" key="5">
    <source>
        <dbReference type="ARBA" id="ARBA00023242"/>
    </source>
</evidence>
<dbReference type="OrthoDB" id="275748at2759"/>
<evidence type="ECO:0000256" key="7">
    <source>
        <dbReference type="SAM" id="MobiDB-lite"/>
    </source>
</evidence>
<protein>
    <recommendedName>
        <fullName evidence="8">RRM domain-containing protein</fullName>
    </recommendedName>
</protein>
<keyword evidence="5" id="KW-0539">Nucleus</keyword>
<feature type="region of interest" description="Disordered" evidence="7">
    <location>
        <begin position="115"/>
        <end position="144"/>
    </location>
</feature>
<evidence type="ECO:0000256" key="4">
    <source>
        <dbReference type="ARBA" id="ARBA00023187"/>
    </source>
</evidence>
<dbReference type="FunFam" id="3.30.70.330:FF:000286">
    <property type="entry name" value="Putative pre-mRNA branch site protein p14"/>
    <property type="match status" value="1"/>
</dbReference>
<dbReference type="InterPro" id="IPR035979">
    <property type="entry name" value="RBD_domain_sf"/>
</dbReference>
<evidence type="ECO:0000256" key="2">
    <source>
        <dbReference type="ARBA" id="ARBA00022664"/>
    </source>
</evidence>
<evidence type="ECO:0000313" key="9">
    <source>
        <dbReference type="EMBL" id="KAF3010583.1"/>
    </source>
</evidence>
<reference evidence="9" key="1">
    <citation type="submission" date="2019-04" db="EMBL/GenBank/DDBJ databases">
        <title>Sequencing of skin fungus with MAO and IRED activity.</title>
        <authorList>
            <person name="Marsaioli A.J."/>
            <person name="Bonatto J.M.C."/>
            <person name="Reis Junior O."/>
        </authorList>
    </citation>
    <scope>NUCLEOTIDE SEQUENCE</scope>
    <source>
        <strain evidence="9">30M1</strain>
    </source>
</reference>
<evidence type="ECO:0000313" key="10">
    <source>
        <dbReference type="Proteomes" id="UP000801428"/>
    </source>
</evidence>
<feature type="domain" description="RRM" evidence="8">
    <location>
        <begin position="237"/>
        <end position="312"/>
    </location>
</feature>
<proteinExistence type="predicted"/>